<reference evidence="2" key="1">
    <citation type="journal article" date="2016" name="Nat. Commun.">
        <title>The Gonium pectorale genome demonstrates co-option of cell cycle regulation during the evolution of multicellularity.</title>
        <authorList>
            <person name="Hanschen E.R."/>
            <person name="Marriage T.N."/>
            <person name="Ferris P.J."/>
            <person name="Hamaji T."/>
            <person name="Toyoda A."/>
            <person name="Fujiyama A."/>
            <person name="Neme R."/>
            <person name="Noguchi H."/>
            <person name="Minakuchi Y."/>
            <person name="Suzuki M."/>
            <person name="Kawai-Toyooka H."/>
            <person name="Smith D.R."/>
            <person name="Sparks H."/>
            <person name="Anderson J."/>
            <person name="Bakaric R."/>
            <person name="Luria V."/>
            <person name="Karger A."/>
            <person name="Kirschner M.W."/>
            <person name="Durand P.M."/>
            <person name="Michod R.E."/>
            <person name="Nozaki H."/>
            <person name="Olson B.J."/>
        </authorList>
    </citation>
    <scope>NUCLEOTIDE SEQUENCE [LARGE SCALE GENOMIC DNA]</scope>
    <source>
        <strain evidence="2">NIES-2863</strain>
    </source>
</reference>
<organism evidence="1 2">
    <name type="scientific">Gonium pectorale</name>
    <name type="common">Green alga</name>
    <dbReference type="NCBI Taxonomy" id="33097"/>
    <lineage>
        <taxon>Eukaryota</taxon>
        <taxon>Viridiplantae</taxon>
        <taxon>Chlorophyta</taxon>
        <taxon>core chlorophytes</taxon>
        <taxon>Chlorophyceae</taxon>
        <taxon>CS clade</taxon>
        <taxon>Chlamydomonadales</taxon>
        <taxon>Volvocaceae</taxon>
        <taxon>Gonium</taxon>
    </lineage>
</organism>
<dbReference type="EMBL" id="LSYV01000004">
    <property type="protein sequence ID" value="KXZ55433.1"/>
    <property type="molecule type" value="Genomic_DNA"/>
</dbReference>
<accession>A0A150H0B1</accession>
<comment type="caution">
    <text evidence="1">The sequence shown here is derived from an EMBL/GenBank/DDBJ whole genome shotgun (WGS) entry which is preliminary data.</text>
</comment>
<proteinExistence type="predicted"/>
<sequence>MECVVRDALCGSGGSSGNTTGARAFCASPAGRALKCGWADQKEQDATVGDLCLGCGTVWWGEPTFELPRDFIEPHTSSLYKMAYHVISVGCNGRVVVRMVFKVLKQPERPDNCTYFFFEDPSSFVSDPSPVIRCGLALPPDDGSDEAQRALRSKEVHCYQCKRCNQGGCPNRVGQWYSDSFTATVEGCASGFPSGYNISRASIVLNPGVDFSLAKFEVCNEPSCFDAAHEGEKARSAKVCEGGRCA</sequence>
<dbReference type="OrthoDB" id="559332at2759"/>
<protein>
    <submittedName>
        <fullName evidence="1">Uncharacterized protein</fullName>
    </submittedName>
</protein>
<name>A0A150H0B1_GONPE</name>
<evidence type="ECO:0000313" key="1">
    <source>
        <dbReference type="EMBL" id="KXZ55433.1"/>
    </source>
</evidence>
<dbReference type="AlphaFoldDB" id="A0A150H0B1"/>
<gene>
    <name evidence="1" type="ORF">GPECTOR_3g83</name>
</gene>
<dbReference type="Proteomes" id="UP000075714">
    <property type="component" value="Unassembled WGS sequence"/>
</dbReference>
<evidence type="ECO:0000313" key="2">
    <source>
        <dbReference type="Proteomes" id="UP000075714"/>
    </source>
</evidence>
<keyword evidence="2" id="KW-1185">Reference proteome</keyword>